<keyword evidence="6" id="KW-0813">Transport</keyword>
<evidence type="ECO:0000313" key="9">
    <source>
        <dbReference type="Proteomes" id="UP000217103"/>
    </source>
</evidence>
<evidence type="ECO:0000256" key="4">
    <source>
        <dbReference type="ARBA" id="ARBA00023136"/>
    </source>
</evidence>
<reference evidence="8 9" key="1">
    <citation type="submission" date="2016-10" db="EMBL/GenBank/DDBJ databases">
        <authorList>
            <person name="de Groot N.N."/>
        </authorList>
    </citation>
    <scope>NUCLEOTIDE SEQUENCE [LARGE SCALE GENOMIC DNA]</scope>
    <source>
        <strain evidence="8 9">DSM 43794</strain>
    </source>
</reference>
<feature type="transmembrane region" description="Helical" evidence="6">
    <location>
        <begin position="241"/>
        <end position="262"/>
    </location>
</feature>
<keyword evidence="3 6" id="KW-1133">Transmembrane helix</keyword>
<dbReference type="PRINTS" id="PR00164">
    <property type="entry name" value="ABC2TRNSPORT"/>
</dbReference>
<dbReference type="GO" id="GO:0043190">
    <property type="term" value="C:ATP-binding cassette (ABC) transporter complex"/>
    <property type="evidence" value="ECO:0007669"/>
    <property type="project" value="InterPro"/>
</dbReference>
<proteinExistence type="inferred from homology"/>
<comment type="similarity">
    <text evidence="6">Belongs to the ABC-2 integral membrane protein family.</text>
</comment>
<dbReference type="InterPro" id="IPR047817">
    <property type="entry name" value="ABC2_TM_bact-type"/>
</dbReference>
<dbReference type="EMBL" id="FNKK01000002">
    <property type="protein sequence ID" value="SDQ66662.1"/>
    <property type="molecule type" value="Genomic_DNA"/>
</dbReference>
<dbReference type="PIRSF" id="PIRSF006648">
    <property type="entry name" value="DrrB"/>
    <property type="match status" value="1"/>
</dbReference>
<name>A0A1H1CR60_9ACTN</name>
<keyword evidence="2 6" id="KW-0812">Transmembrane</keyword>
<dbReference type="InterPro" id="IPR013525">
    <property type="entry name" value="ABC2_TM"/>
</dbReference>
<dbReference type="Proteomes" id="UP000217103">
    <property type="component" value="Unassembled WGS sequence"/>
</dbReference>
<evidence type="ECO:0000313" key="8">
    <source>
        <dbReference type="EMBL" id="SDQ66662.1"/>
    </source>
</evidence>
<dbReference type="STRING" id="35622.SAMN04489764_1602"/>
<evidence type="ECO:0000259" key="7">
    <source>
        <dbReference type="PROSITE" id="PS51012"/>
    </source>
</evidence>
<dbReference type="OrthoDB" id="4772026at2"/>
<dbReference type="InterPro" id="IPR051784">
    <property type="entry name" value="Nod_factor_ABC_transporter"/>
</dbReference>
<dbReference type="InterPro" id="IPR000412">
    <property type="entry name" value="ABC_2_transport"/>
</dbReference>
<feature type="transmembrane region" description="Helical" evidence="6">
    <location>
        <begin position="119"/>
        <end position="141"/>
    </location>
</feature>
<keyword evidence="4 6" id="KW-0472">Membrane</keyword>
<dbReference type="Pfam" id="PF01061">
    <property type="entry name" value="ABC2_membrane"/>
    <property type="match status" value="1"/>
</dbReference>
<feature type="domain" description="ABC transmembrane type-2" evidence="7">
    <location>
        <begin position="36"/>
        <end position="265"/>
    </location>
</feature>
<evidence type="ECO:0000256" key="2">
    <source>
        <dbReference type="ARBA" id="ARBA00022692"/>
    </source>
</evidence>
<evidence type="ECO:0000256" key="5">
    <source>
        <dbReference type="ARBA" id="ARBA00023251"/>
    </source>
</evidence>
<dbReference type="RefSeq" id="WP_093258452.1">
    <property type="nucleotide sequence ID" value="NZ_FNKK01000002.1"/>
</dbReference>
<gene>
    <name evidence="8" type="ORF">SAMN04489764_1602</name>
</gene>
<feature type="transmembrane region" description="Helical" evidence="6">
    <location>
        <begin position="153"/>
        <end position="176"/>
    </location>
</feature>
<dbReference type="GO" id="GO:0046677">
    <property type="term" value="P:response to antibiotic"/>
    <property type="evidence" value="ECO:0007669"/>
    <property type="project" value="UniProtKB-KW"/>
</dbReference>
<protein>
    <recommendedName>
        <fullName evidence="6">Transport permease protein</fullName>
    </recommendedName>
</protein>
<accession>A0A1H1CR60</accession>
<evidence type="ECO:0000256" key="1">
    <source>
        <dbReference type="ARBA" id="ARBA00004141"/>
    </source>
</evidence>
<evidence type="ECO:0000256" key="3">
    <source>
        <dbReference type="ARBA" id="ARBA00022989"/>
    </source>
</evidence>
<keyword evidence="9" id="KW-1185">Reference proteome</keyword>
<dbReference type="AlphaFoldDB" id="A0A1H1CR60"/>
<organism evidence="8 9">
    <name type="scientific">Thermostaphylospora chromogena</name>
    <dbReference type="NCBI Taxonomy" id="35622"/>
    <lineage>
        <taxon>Bacteria</taxon>
        <taxon>Bacillati</taxon>
        <taxon>Actinomycetota</taxon>
        <taxon>Actinomycetes</taxon>
        <taxon>Streptosporangiales</taxon>
        <taxon>Thermomonosporaceae</taxon>
        <taxon>Thermostaphylospora</taxon>
    </lineage>
</organism>
<keyword evidence="5" id="KW-0046">Antibiotic resistance</keyword>
<comment type="subcellular location">
    <subcellularLocation>
        <location evidence="6">Cell membrane</location>
        <topology evidence="6">Multi-pass membrane protein</topology>
    </subcellularLocation>
    <subcellularLocation>
        <location evidence="1">Membrane</location>
        <topology evidence="1">Multi-pass membrane protein</topology>
    </subcellularLocation>
</comment>
<keyword evidence="6" id="KW-1003">Cell membrane</keyword>
<feature type="transmembrane region" description="Helical" evidence="6">
    <location>
        <begin position="73"/>
        <end position="98"/>
    </location>
</feature>
<dbReference type="GO" id="GO:0140359">
    <property type="term" value="F:ABC-type transporter activity"/>
    <property type="evidence" value="ECO:0007669"/>
    <property type="project" value="InterPro"/>
</dbReference>
<dbReference type="PANTHER" id="PTHR43229">
    <property type="entry name" value="NODULATION PROTEIN J"/>
    <property type="match status" value="1"/>
</dbReference>
<feature type="transmembrane region" description="Helical" evidence="6">
    <location>
        <begin position="183"/>
        <end position="202"/>
    </location>
</feature>
<sequence length="268" mass="28871">MSPSVQVAGRDGVSPLRVMLAILWRDVVVTWRELGSVLAQVVVQPLVMLFIFVGVLGRLAYVDPTYHDVLLPSVVALAGFVAALQAVALPLMMEFGYTKEIEDRLLSPIPIPLIGLEKVLVASLRALVAAAVTLPVGMLITQDTSFRVEGIPLLVLSILLGGWAAGAIGLIIGTLLPPSKVGIMFALIISPLLFTGGTQYPWPSLDKLPWFQWLTALNPMTYSSEGVRAALEPQVPHIEPWISLAVLVGSCMVLTVIGVFSFRRRSLA</sequence>
<feature type="transmembrane region" description="Helical" evidence="6">
    <location>
        <begin position="41"/>
        <end position="61"/>
    </location>
</feature>
<dbReference type="PROSITE" id="PS51012">
    <property type="entry name" value="ABC_TM2"/>
    <property type="match status" value="1"/>
</dbReference>
<dbReference type="PANTHER" id="PTHR43229:SF2">
    <property type="entry name" value="NODULATION PROTEIN J"/>
    <property type="match status" value="1"/>
</dbReference>
<evidence type="ECO:0000256" key="6">
    <source>
        <dbReference type="RuleBase" id="RU361157"/>
    </source>
</evidence>